<evidence type="ECO:0000313" key="1">
    <source>
        <dbReference type="EMBL" id="GAA2590226.1"/>
    </source>
</evidence>
<comment type="caution">
    <text evidence="1">The sequence shown here is derived from an EMBL/GenBank/DDBJ whole genome shotgun (WGS) entry which is preliminary data.</text>
</comment>
<dbReference type="EMBL" id="BAAATD010000002">
    <property type="protein sequence ID" value="GAA2590226.1"/>
    <property type="molecule type" value="Genomic_DNA"/>
</dbReference>
<dbReference type="Proteomes" id="UP001501509">
    <property type="component" value="Unassembled WGS sequence"/>
</dbReference>
<sequence length="456" mass="49534">MRPTHGIREELAGRAIEQRTPRRTYLGDSRQGGRLLGPAVRIAESGELVAAARQSVLHEVVASQIERARSGLEVEEDGAPTVESFSDLLGVLDESEQRAVHQSEEKSRAALRFWRLLTRTGILHVDRARSLAWPGPGAVALMGPDAEAALSAWRTFLIAMLDHWSLGERADRECADREEIGLCTNLLVFMYTQEGRVLHEHLSPTPGVKARECVRIHVGLLMQAGLVGQDGLGVWITPLGRFVCRAMLEEASGLTIPAVGSYAGADATTLLEALSVYRVDHIAEEVRAWLSERSVEVGAAELRSALRGVSPIARRAGLDLLAGTMDGAFGQTGRRVLIELVADPELGALAHNFLTEDEKQQAPVPDRAANTWALVDLAAMSLQAGTPAPEMIERLGYVDQEPAKMAKLISLFGEIDHPQGVRVLEAMIAHHPQPPVAEAARLTRDRLVHTTESSLP</sequence>
<accession>A0ABN3PLK7</accession>
<organism evidence="1 2">
    <name type="scientific">Actinomadura fulvescens</name>
    <dbReference type="NCBI Taxonomy" id="46160"/>
    <lineage>
        <taxon>Bacteria</taxon>
        <taxon>Bacillati</taxon>
        <taxon>Actinomycetota</taxon>
        <taxon>Actinomycetes</taxon>
        <taxon>Streptosporangiales</taxon>
        <taxon>Thermomonosporaceae</taxon>
        <taxon>Actinomadura</taxon>
    </lineage>
</organism>
<evidence type="ECO:0000313" key="2">
    <source>
        <dbReference type="Proteomes" id="UP001501509"/>
    </source>
</evidence>
<name>A0ABN3PLK7_9ACTN</name>
<gene>
    <name evidence="1" type="ORF">GCM10010411_23980</name>
</gene>
<reference evidence="1 2" key="1">
    <citation type="journal article" date="2019" name="Int. J. Syst. Evol. Microbiol.">
        <title>The Global Catalogue of Microorganisms (GCM) 10K type strain sequencing project: providing services to taxonomists for standard genome sequencing and annotation.</title>
        <authorList>
            <consortium name="The Broad Institute Genomics Platform"/>
            <consortium name="The Broad Institute Genome Sequencing Center for Infectious Disease"/>
            <person name="Wu L."/>
            <person name="Ma J."/>
        </authorList>
    </citation>
    <scope>NUCLEOTIDE SEQUENCE [LARGE SCALE GENOMIC DNA]</scope>
    <source>
        <strain evidence="1 2">JCM 6833</strain>
    </source>
</reference>
<proteinExistence type="predicted"/>
<keyword evidence="2" id="KW-1185">Reference proteome</keyword>
<dbReference type="RefSeq" id="WP_344540413.1">
    <property type="nucleotide sequence ID" value="NZ_BAAATD010000002.1"/>
</dbReference>
<protein>
    <submittedName>
        <fullName evidence="1">Uncharacterized protein</fullName>
    </submittedName>
</protein>